<proteinExistence type="predicted"/>
<dbReference type="EMBL" id="BMAW01063423">
    <property type="protein sequence ID" value="GFT40199.1"/>
    <property type="molecule type" value="Genomic_DNA"/>
</dbReference>
<accession>A0A8X6TRV6</accession>
<name>A0A8X6TRV6_NEPPI</name>
<sequence length="85" mass="9513">MSPDCSSWRVGYPGRGNIITILIYCTVHGKRCAISSEKVGIMPVCPKKVFNFPYTPKEFQWRHSPIHHLGKRSLGVTGSPEKSVL</sequence>
<gene>
    <name evidence="1" type="ORF">NPIL_129201</name>
</gene>
<dbReference type="Proteomes" id="UP000887013">
    <property type="component" value="Unassembled WGS sequence"/>
</dbReference>
<comment type="caution">
    <text evidence="1">The sequence shown here is derived from an EMBL/GenBank/DDBJ whole genome shotgun (WGS) entry which is preliminary data.</text>
</comment>
<reference evidence="1" key="1">
    <citation type="submission" date="2020-08" db="EMBL/GenBank/DDBJ databases">
        <title>Multicomponent nature underlies the extraordinary mechanical properties of spider dragline silk.</title>
        <authorList>
            <person name="Kono N."/>
            <person name="Nakamura H."/>
            <person name="Mori M."/>
            <person name="Yoshida Y."/>
            <person name="Ohtoshi R."/>
            <person name="Malay A.D."/>
            <person name="Moran D.A.P."/>
            <person name="Tomita M."/>
            <person name="Numata K."/>
            <person name="Arakawa K."/>
        </authorList>
    </citation>
    <scope>NUCLEOTIDE SEQUENCE</scope>
</reference>
<keyword evidence="2" id="KW-1185">Reference proteome</keyword>
<dbReference type="AlphaFoldDB" id="A0A8X6TRV6"/>
<evidence type="ECO:0000313" key="2">
    <source>
        <dbReference type="Proteomes" id="UP000887013"/>
    </source>
</evidence>
<protein>
    <submittedName>
        <fullName evidence="1">Uncharacterized protein</fullName>
    </submittedName>
</protein>
<evidence type="ECO:0000313" key="1">
    <source>
        <dbReference type="EMBL" id="GFT40199.1"/>
    </source>
</evidence>
<organism evidence="1 2">
    <name type="scientific">Nephila pilipes</name>
    <name type="common">Giant wood spider</name>
    <name type="synonym">Nephila maculata</name>
    <dbReference type="NCBI Taxonomy" id="299642"/>
    <lineage>
        <taxon>Eukaryota</taxon>
        <taxon>Metazoa</taxon>
        <taxon>Ecdysozoa</taxon>
        <taxon>Arthropoda</taxon>
        <taxon>Chelicerata</taxon>
        <taxon>Arachnida</taxon>
        <taxon>Araneae</taxon>
        <taxon>Araneomorphae</taxon>
        <taxon>Entelegynae</taxon>
        <taxon>Araneoidea</taxon>
        <taxon>Nephilidae</taxon>
        <taxon>Nephila</taxon>
    </lineage>
</organism>